<proteinExistence type="predicted"/>
<evidence type="ECO:0000313" key="8">
    <source>
        <dbReference type="EMBL" id="MBB6673817.1"/>
    </source>
</evidence>
<sequence length="538" mass="60749">MKSRNRKASQALISLLLIAVIAGCSGSKNGSPTPNGSAAAEPTASGSPAEKAPKERMKLQFWSQSPEKVVPASHAVQAVEDQYNVDIEILPRNNETYVQKLQLSITSGNAPDWFSDLDFKEYDKLVDQGVLAEIPPELLEEYAPNYMKWIKKELGDDPFRYTMRNGKNYAMPSVWTLGSKATVVGIRQDWLNKVGIDKVPETLEELEAAMVKFRNDDPDGNGKKDTYGMTGKTDYIEDFFSPIFGAYGVYPGIFTEKDGKAVLGEIEPGAKEALALLNKWYKEGLIDPEFVINKGNNVDDKVISEKVGVVTNYWWKFTPAEAFFGGLYYDKLIANNPNAKWATIGGPKGPGGDFGADQSNPVLNSGLLFSKQVDRDKMIKYIQIFEATSFDLDLYEKINYGEEGKTFKKNNGDIEWIPPYDKEEERIKYGAGFVQLPGSFNDYDLLMPYMTKSKYRELRKEAESKGTGKYNLLNPIERPVFNEYKDRLDQFTKKNLVDFITGKRSVDEFDKYVEEWKQIGGDKVMAEAQQKYEEVFKE</sequence>
<protein>
    <submittedName>
        <fullName evidence="8">Extracellular solute-binding protein</fullName>
    </submittedName>
</protein>
<evidence type="ECO:0000256" key="2">
    <source>
        <dbReference type="ARBA" id="ARBA00022729"/>
    </source>
</evidence>
<dbReference type="Pfam" id="PF13416">
    <property type="entry name" value="SBP_bac_8"/>
    <property type="match status" value="1"/>
</dbReference>
<feature type="region of interest" description="Disordered" evidence="6">
    <location>
        <begin position="28"/>
        <end position="56"/>
    </location>
</feature>
<gene>
    <name evidence="8" type="ORF">H7C19_24345</name>
</gene>
<evidence type="ECO:0000256" key="3">
    <source>
        <dbReference type="ARBA" id="ARBA00023136"/>
    </source>
</evidence>
<keyword evidence="1" id="KW-1003">Cell membrane</keyword>
<dbReference type="Gene3D" id="3.40.190.10">
    <property type="entry name" value="Periplasmic binding protein-like II"/>
    <property type="match status" value="2"/>
</dbReference>
<comment type="caution">
    <text evidence="8">The sequence shown here is derived from an EMBL/GenBank/DDBJ whole genome shotgun (WGS) entry which is preliminary data.</text>
</comment>
<dbReference type="Proteomes" id="UP000547209">
    <property type="component" value="Unassembled WGS sequence"/>
</dbReference>
<evidence type="ECO:0000256" key="1">
    <source>
        <dbReference type="ARBA" id="ARBA00022475"/>
    </source>
</evidence>
<dbReference type="RefSeq" id="WP_185671665.1">
    <property type="nucleotide sequence ID" value="NZ_JACJVP010000041.1"/>
</dbReference>
<keyword evidence="5" id="KW-0449">Lipoprotein</keyword>
<accession>A0A7X0RUA4</accession>
<dbReference type="AlphaFoldDB" id="A0A7X0RUA4"/>
<dbReference type="PROSITE" id="PS51257">
    <property type="entry name" value="PROKAR_LIPOPROTEIN"/>
    <property type="match status" value="1"/>
</dbReference>
<reference evidence="8 9" key="1">
    <citation type="submission" date="2020-08" db="EMBL/GenBank/DDBJ databases">
        <title>Cohnella phylogeny.</title>
        <authorList>
            <person name="Dunlap C."/>
        </authorList>
    </citation>
    <scope>NUCLEOTIDE SEQUENCE [LARGE SCALE GENOMIC DNA]</scope>
    <source>
        <strain evidence="8 9">DSM 28246</strain>
    </source>
</reference>
<keyword evidence="9" id="KW-1185">Reference proteome</keyword>
<organism evidence="8 9">
    <name type="scientific">Cohnella nanjingensis</name>
    <dbReference type="NCBI Taxonomy" id="1387779"/>
    <lineage>
        <taxon>Bacteria</taxon>
        <taxon>Bacillati</taxon>
        <taxon>Bacillota</taxon>
        <taxon>Bacilli</taxon>
        <taxon>Bacillales</taxon>
        <taxon>Paenibacillaceae</taxon>
        <taxon>Cohnella</taxon>
    </lineage>
</organism>
<evidence type="ECO:0000256" key="4">
    <source>
        <dbReference type="ARBA" id="ARBA00023139"/>
    </source>
</evidence>
<dbReference type="PANTHER" id="PTHR43649">
    <property type="entry name" value="ARABINOSE-BINDING PROTEIN-RELATED"/>
    <property type="match status" value="1"/>
</dbReference>
<feature type="signal peptide" evidence="7">
    <location>
        <begin position="1"/>
        <end position="30"/>
    </location>
</feature>
<dbReference type="PANTHER" id="PTHR43649:SF33">
    <property type="entry name" value="POLYGALACTURONAN_RHAMNOGALACTURONAN-BINDING PROTEIN YTCQ"/>
    <property type="match status" value="1"/>
</dbReference>
<evidence type="ECO:0000256" key="6">
    <source>
        <dbReference type="SAM" id="MobiDB-lite"/>
    </source>
</evidence>
<name>A0A7X0RUA4_9BACL</name>
<dbReference type="InterPro" id="IPR006059">
    <property type="entry name" value="SBP"/>
</dbReference>
<keyword evidence="3" id="KW-0472">Membrane</keyword>
<feature type="chain" id="PRO_5039144975" evidence="7">
    <location>
        <begin position="31"/>
        <end position="538"/>
    </location>
</feature>
<keyword evidence="4" id="KW-0564">Palmitate</keyword>
<dbReference type="EMBL" id="JACJVP010000041">
    <property type="protein sequence ID" value="MBB6673817.1"/>
    <property type="molecule type" value="Genomic_DNA"/>
</dbReference>
<dbReference type="SUPFAM" id="SSF53850">
    <property type="entry name" value="Periplasmic binding protein-like II"/>
    <property type="match status" value="1"/>
</dbReference>
<evidence type="ECO:0000313" key="9">
    <source>
        <dbReference type="Proteomes" id="UP000547209"/>
    </source>
</evidence>
<evidence type="ECO:0000256" key="5">
    <source>
        <dbReference type="ARBA" id="ARBA00023288"/>
    </source>
</evidence>
<dbReference type="InterPro" id="IPR050490">
    <property type="entry name" value="Bact_solute-bd_prot1"/>
</dbReference>
<keyword evidence="2 7" id="KW-0732">Signal</keyword>
<evidence type="ECO:0000256" key="7">
    <source>
        <dbReference type="SAM" id="SignalP"/>
    </source>
</evidence>